<gene>
    <name evidence="2" type="ORF">ACG01O_11440</name>
</gene>
<organism evidence="2 3">
    <name type="scientific">Pelomonas baiyunensis</name>
    <dbReference type="NCBI Taxonomy" id="3299026"/>
    <lineage>
        <taxon>Bacteria</taxon>
        <taxon>Pseudomonadati</taxon>
        <taxon>Pseudomonadota</taxon>
        <taxon>Betaproteobacteria</taxon>
        <taxon>Burkholderiales</taxon>
        <taxon>Sphaerotilaceae</taxon>
        <taxon>Roseateles</taxon>
    </lineage>
</organism>
<reference evidence="2 3" key="1">
    <citation type="submission" date="2024-08" db="EMBL/GenBank/DDBJ databases">
        <authorList>
            <person name="Lu H."/>
        </authorList>
    </citation>
    <scope>NUCLEOTIDE SEQUENCE [LARGE SCALE GENOMIC DNA]</scope>
    <source>
        <strain evidence="2 3">BYS87W</strain>
    </source>
</reference>
<evidence type="ECO:0000313" key="3">
    <source>
        <dbReference type="Proteomes" id="UP001606303"/>
    </source>
</evidence>
<dbReference type="InterPro" id="IPR013424">
    <property type="entry name" value="Ice-binding_C"/>
</dbReference>
<proteinExistence type="predicted"/>
<dbReference type="NCBIfam" id="TIGR02595">
    <property type="entry name" value="PEP_CTERM"/>
    <property type="match status" value="1"/>
</dbReference>
<keyword evidence="3" id="KW-1185">Reference proteome</keyword>
<protein>
    <submittedName>
        <fullName evidence="2">PEP-CTERM sorting domain-containing protein</fullName>
    </submittedName>
</protein>
<comment type="caution">
    <text evidence="2">The sequence shown here is derived from an EMBL/GenBank/DDBJ whole genome shotgun (WGS) entry which is preliminary data.</text>
</comment>
<dbReference type="RefSeq" id="WP_394384613.1">
    <property type="nucleotide sequence ID" value="NZ_JBIGIB010000003.1"/>
</dbReference>
<keyword evidence="1" id="KW-0732">Signal</keyword>
<evidence type="ECO:0000313" key="2">
    <source>
        <dbReference type="EMBL" id="MFG6467223.1"/>
    </source>
</evidence>
<dbReference type="Proteomes" id="UP001606303">
    <property type="component" value="Unassembled WGS sequence"/>
</dbReference>
<feature type="signal peptide" evidence="1">
    <location>
        <begin position="1"/>
        <end position="24"/>
    </location>
</feature>
<sequence length="249" mass="24585">MKAGTLTKALSVSVLVLAAVAAQASGVLGSNLVVNGDAESGAGGNGNAIVAAPGFLSSGSFTVVSYAAGGGFPAARDPGPSSRGSNFFAGGPNAPQSSATQSFDVSSILGLIDGGAVSFELAAYLGGFSSQQDNAMLTATFLGASGDVLGAGSVGPVTHTDRGNATGLLLRQTSGAVPVGTRFIDLQLTLTRQAGSYNDGYADNLSLVLSAVPESSTIAMLGSGLAVLGLCRRRRHAGLAVDGRHEPKV</sequence>
<accession>A0ABW7GZ57</accession>
<name>A0ABW7GZ57_9BURK</name>
<dbReference type="EMBL" id="JBIGIB010000003">
    <property type="protein sequence ID" value="MFG6467223.1"/>
    <property type="molecule type" value="Genomic_DNA"/>
</dbReference>
<feature type="chain" id="PRO_5047424256" evidence="1">
    <location>
        <begin position="25"/>
        <end position="249"/>
    </location>
</feature>
<evidence type="ECO:0000256" key="1">
    <source>
        <dbReference type="SAM" id="SignalP"/>
    </source>
</evidence>